<dbReference type="GO" id="GO:0016712">
    <property type="term" value="F:oxidoreductase activity, acting on paired donors, with incorporation or reduction of molecular oxygen, reduced flavin or flavoprotein as one donor, and incorporation of one atom of oxygen"/>
    <property type="evidence" value="ECO:0007669"/>
    <property type="project" value="UniProtKB-EC"/>
</dbReference>
<gene>
    <name evidence="13" type="ORF">AAHA92_11392</name>
</gene>
<evidence type="ECO:0000256" key="7">
    <source>
        <dbReference type="ARBA" id="ARBA00023002"/>
    </source>
</evidence>
<dbReference type="GO" id="GO:0009820">
    <property type="term" value="P:alkaloid metabolic process"/>
    <property type="evidence" value="ECO:0007669"/>
    <property type="project" value="UniProtKB-ARBA"/>
</dbReference>
<dbReference type="SUPFAM" id="SSF48264">
    <property type="entry name" value="Cytochrome P450"/>
    <property type="match status" value="1"/>
</dbReference>
<evidence type="ECO:0000313" key="14">
    <source>
        <dbReference type="Proteomes" id="UP001567538"/>
    </source>
</evidence>
<feature type="binding site" description="axial binding residue" evidence="11">
    <location>
        <position position="462"/>
    </location>
    <ligand>
        <name>heme</name>
        <dbReference type="ChEBI" id="CHEBI:30413"/>
    </ligand>
    <ligandPart>
        <name>Fe</name>
        <dbReference type="ChEBI" id="CHEBI:18248"/>
    </ligandPart>
</feature>
<dbReference type="EC" id="1.14.14.1" evidence="13"/>
<dbReference type="GO" id="GO:0046872">
    <property type="term" value="F:metal ion binding"/>
    <property type="evidence" value="ECO:0007669"/>
    <property type="project" value="UniProtKB-KW"/>
</dbReference>
<comment type="cofactor">
    <cofactor evidence="11">
        <name>heme</name>
        <dbReference type="ChEBI" id="CHEBI:30413"/>
    </cofactor>
</comment>
<keyword evidence="14" id="KW-1185">Reference proteome</keyword>
<dbReference type="EMBL" id="JBEAFC010000005">
    <property type="protein sequence ID" value="KAL1555685.1"/>
    <property type="molecule type" value="Genomic_DNA"/>
</dbReference>
<keyword evidence="7 12" id="KW-0560">Oxidoreductase</keyword>
<dbReference type="InterPro" id="IPR002401">
    <property type="entry name" value="Cyt_P450_E_grp-I"/>
</dbReference>
<evidence type="ECO:0000256" key="4">
    <source>
        <dbReference type="ARBA" id="ARBA00022692"/>
    </source>
</evidence>
<keyword evidence="6" id="KW-1133">Transmembrane helix</keyword>
<dbReference type="Pfam" id="PF00067">
    <property type="entry name" value="p450"/>
    <property type="match status" value="1"/>
</dbReference>
<dbReference type="Proteomes" id="UP001567538">
    <property type="component" value="Unassembled WGS sequence"/>
</dbReference>
<evidence type="ECO:0000256" key="1">
    <source>
        <dbReference type="ARBA" id="ARBA00004167"/>
    </source>
</evidence>
<dbReference type="PRINTS" id="PR00385">
    <property type="entry name" value="P450"/>
</dbReference>
<dbReference type="FunFam" id="1.10.630.10:FF:000029">
    <property type="entry name" value="Cytochrome P450 734A1"/>
    <property type="match status" value="1"/>
</dbReference>
<evidence type="ECO:0000256" key="11">
    <source>
        <dbReference type="PIRSR" id="PIRSR602401-1"/>
    </source>
</evidence>
<keyword evidence="10" id="KW-0472">Membrane</keyword>
<keyword evidence="4" id="KW-0812">Transmembrane</keyword>
<comment type="similarity">
    <text evidence="2 12">Belongs to the cytochrome P450 family.</text>
</comment>
<keyword evidence="8 11" id="KW-0408">Iron</keyword>
<dbReference type="InterPro" id="IPR017972">
    <property type="entry name" value="Cyt_P450_CS"/>
</dbReference>
<dbReference type="InterPro" id="IPR001128">
    <property type="entry name" value="Cyt_P450"/>
</dbReference>
<evidence type="ECO:0000256" key="10">
    <source>
        <dbReference type="ARBA" id="ARBA00023136"/>
    </source>
</evidence>
<dbReference type="Gene3D" id="1.10.630.10">
    <property type="entry name" value="Cytochrome P450"/>
    <property type="match status" value="1"/>
</dbReference>
<name>A0ABD1HGY5_SALDI</name>
<evidence type="ECO:0000256" key="9">
    <source>
        <dbReference type="ARBA" id="ARBA00023033"/>
    </source>
</evidence>
<organism evidence="13 14">
    <name type="scientific">Salvia divinorum</name>
    <name type="common">Maria pastora</name>
    <name type="synonym">Diviner's sage</name>
    <dbReference type="NCBI Taxonomy" id="28513"/>
    <lineage>
        <taxon>Eukaryota</taxon>
        <taxon>Viridiplantae</taxon>
        <taxon>Streptophyta</taxon>
        <taxon>Embryophyta</taxon>
        <taxon>Tracheophyta</taxon>
        <taxon>Spermatophyta</taxon>
        <taxon>Magnoliopsida</taxon>
        <taxon>eudicotyledons</taxon>
        <taxon>Gunneridae</taxon>
        <taxon>Pentapetalae</taxon>
        <taxon>asterids</taxon>
        <taxon>lamiids</taxon>
        <taxon>Lamiales</taxon>
        <taxon>Lamiaceae</taxon>
        <taxon>Nepetoideae</taxon>
        <taxon>Mentheae</taxon>
        <taxon>Salviinae</taxon>
        <taxon>Salvia</taxon>
        <taxon>Salvia subgen. Calosphace</taxon>
    </lineage>
</organism>
<evidence type="ECO:0000256" key="3">
    <source>
        <dbReference type="ARBA" id="ARBA00022617"/>
    </source>
</evidence>
<proteinExistence type="inferred from homology"/>
<dbReference type="InterPro" id="IPR050665">
    <property type="entry name" value="Cytochrome_P450_Monooxygen"/>
</dbReference>
<evidence type="ECO:0000256" key="2">
    <source>
        <dbReference type="ARBA" id="ARBA00010617"/>
    </source>
</evidence>
<dbReference type="InterPro" id="IPR036396">
    <property type="entry name" value="Cyt_P450_sf"/>
</dbReference>
<accession>A0ABD1HGY5</accession>
<keyword evidence="9 12" id="KW-0503">Monooxygenase</keyword>
<reference evidence="13 14" key="1">
    <citation type="submission" date="2024-06" db="EMBL/GenBank/DDBJ databases">
        <title>A chromosome level genome sequence of Diviner's sage (Salvia divinorum).</title>
        <authorList>
            <person name="Ford S.A."/>
            <person name="Ro D.-K."/>
            <person name="Ness R.W."/>
            <person name="Phillips M.A."/>
        </authorList>
    </citation>
    <scope>NUCLEOTIDE SEQUENCE [LARGE SCALE GENOMIC DNA]</scope>
    <source>
        <strain evidence="13">SAF-2024a</strain>
        <tissue evidence="13">Leaf</tissue>
    </source>
</reference>
<evidence type="ECO:0000313" key="13">
    <source>
        <dbReference type="EMBL" id="KAL1555685.1"/>
    </source>
</evidence>
<dbReference type="GO" id="GO:0016114">
    <property type="term" value="P:terpenoid biosynthetic process"/>
    <property type="evidence" value="ECO:0007669"/>
    <property type="project" value="UniProtKB-ARBA"/>
</dbReference>
<evidence type="ECO:0000256" key="5">
    <source>
        <dbReference type="ARBA" id="ARBA00022723"/>
    </source>
</evidence>
<dbReference type="GO" id="GO:0016020">
    <property type="term" value="C:membrane"/>
    <property type="evidence" value="ECO:0007669"/>
    <property type="project" value="UniProtKB-SubCell"/>
</dbReference>
<evidence type="ECO:0000256" key="8">
    <source>
        <dbReference type="ARBA" id="ARBA00023004"/>
    </source>
</evidence>
<comment type="caution">
    <text evidence="13">The sequence shown here is derived from an EMBL/GenBank/DDBJ whole genome shotgun (WGS) entry which is preliminary data.</text>
</comment>
<dbReference type="PANTHER" id="PTHR24282">
    <property type="entry name" value="CYTOCHROME P450 FAMILY MEMBER"/>
    <property type="match status" value="1"/>
</dbReference>
<dbReference type="PRINTS" id="PR00463">
    <property type="entry name" value="EP450I"/>
</dbReference>
<dbReference type="AlphaFoldDB" id="A0ABD1HGY5"/>
<dbReference type="PROSITE" id="PS00086">
    <property type="entry name" value="CYTOCHROME_P450"/>
    <property type="match status" value="1"/>
</dbReference>
<keyword evidence="3 11" id="KW-0349">Heme</keyword>
<dbReference type="GO" id="GO:0009753">
    <property type="term" value="P:response to jasmonic acid"/>
    <property type="evidence" value="ECO:0007669"/>
    <property type="project" value="UniProtKB-ARBA"/>
</dbReference>
<sequence length="514" mass="58622">MELFTCSVLISCALVSVLYVWRILNWVWFTPKSLETRLRGQGFTGNPYRMMTGDLKEIAVLARNAESQSMDFTNDILPRVYPVFHRAFQNFGKKSFVWFGPRPALVITEPEVVRDILLKNYIFQKIPGSPLSSILGKGLVMLETELWAKHRKLINPAFQVQKLKHMVGSFHLSCTNMLRKWDELTKTGGSIELDVWPYLQEMTSDVIARAAFGSSYNQGGRIFHLQKLQADSIIQANRSLHIPGWRYLPTKDNRRLKNITNEIESIFRSIIKARMAEDTGDDRETNDLLGVLLESNSREMKENGAKSGMSMKDVMEECKIFFFAGQDTSATLLVWTMLLLSKHQDWQARARDEVLEAFGRRKPDYQELSHLKTVAMILHEVLRLYPPIVMLARLTEKDGASGKVRIPAGVQLMLPVLLLHHDPEIWGQDAKEFNPERFAQGVSEATKGRLTYLPFGWGPRVCIAQNFALLQAKMALATILQNYSFWMSPSYLHAPHTVVSLQPQHGAPLFLTKI</sequence>
<protein>
    <submittedName>
        <fullName evidence="13">Unspecific monooxygenase</fullName>
        <ecNumber evidence="13">1.14.14.1</ecNumber>
    </submittedName>
</protein>
<keyword evidence="5 11" id="KW-0479">Metal-binding</keyword>
<evidence type="ECO:0000256" key="6">
    <source>
        <dbReference type="ARBA" id="ARBA00022989"/>
    </source>
</evidence>
<comment type="subcellular location">
    <subcellularLocation>
        <location evidence="1">Membrane</location>
        <topology evidence="1">Single-pass membrane protein</topology>
    </subcellularLocation>
</comment>
<dbReference type="PANTHER" id="PTHR24282:SF255">
    <property type="entry name" value="CYTOCHROME P450 72A11-RELATED"/>
    <property type="match status" value="1"/>
</dbReference>
<evidence type="ECO:0000256" key="12">
    <source>
        <dbReference type="RuleBase" id="RU000461"/>
    </source>
</evidence>